<comment type="caution">
    <text evidence="2">The sequence shown here is derived from an EMBL/GenBank/DDBJ whole genome shotgun (WGS) entry which is preliminary data.</text>
</comment>
<protein>
    <submittedName>
        <fullName evidence="2">EDD domain protein, DegV family</fullName>
    </submittedName>
</protein>
<dbReference type="GO" id="GO:0008289">
    <property type="term" value="F:lipid binding"/>
    <property type="evidence" value="ECO:0007669"/>
    <property type="project" value="UniProtKB-KW"/>
</dbReference>
<name>C0EAW5_9FIRM</name>
<accession>C0EAW5</accession>
<evidence type="ECO:0000313" key="2">
    <source>
        <dbReference type="EMBL" id="EEG31433.1"/>
    </source>
</evidence>
<proteinExistence type="predicted"/>
<dbReference type="PANTHER" id="PTHR33434:SF2">
    <property type="entry name" value="FATTY ACID-BINDING PROTEIN TM_1468"/>
    <property type="match status" value="1"/>
</dbReference>
<dbReference type="InterPro" id="IPR003797">
    <property type="entry name" value="DegV"/>
</dbReference>
<gene>
    <name evidence="2" type="ORF">CLOSTMETH_00982</name>
</gene>
<reference evidence="2 3" key="2">
    <citation type="submission" date="2009-02" db="EMBL/GenBank/DDBJ databases">
        <title>Draft genome sequence of Clostridium methylpentosum (DSM 5476).</title>
        <authorList>
            <person name="Sudarsanam P."/>
            <person name="Ley R."/>
            <person name="Guruge J."/>
            <person name="Turnbaugh P.J."/>
            <person name="Mahowald M."/>
            <person name="Liep D."/>
            <person name="Gordon J."/>
        </authorList>
    </citation>
    <scope>NUCLEOTIDE SEQUENCE [LARGE SCALE GENOMIC DNA]</scope>
    <source>
        <strain evidence="2 3">DSM 5476</strain>
    </source>
</reference>
<evidence type="ECO:0000256" key="1">
    <source>
        <dbReference type="ARBA" id="ARBA00023121"/>
    </source>
</evidence>
<dbReference type="SUPFAM" id="SSF82549">
    <property type="entry name" value="DAK1/DegV-like"/>
    <property type="match status" value="1"/>
</dbReference>
<dbReference type="PANTHER" id="PTHR33434">
    <property type="entry name" value="DEGV DOMAIN-CONTAINING PROTEIN DR_1986-RELATED"/>
    <property type="match status" value="1"/>
</dbReference>
<evidence type="ECO:0000313" key="3">
    <source>
        <dbReference type="Proteomes" id="UP000003340"/>
    </source>
</evidence>
<dbReference type="InterPro" id="IPR043168">
    <property type="entry name" value="DegV_C"/>
</dbReference>
<dbReference type="PROSITE" id="PS51482">
    <property type="entry name" value="DEGV"/>
    <property type="match status" value="1"/>
</dbReference>
<sequence length="289" mass="32204">MSKIKIMTDSACDIPKEREQELGIRILNFPLTVDGEGYREREDFTEEEFYDILLNCRKVPTTAQITQTEFLDAYNEYYEEGYTDLIYVSINAKGSNTYNSALLAKQRFEEKHPDAKFAIHVIDSKTYTIAYGYPVMEAAIKAEKGCPVEEILAYLEDWFDSVEIYFAPYSLDFVKKSGRVSVAAAFVGELMGLRPIINFNGGDPQIVTKVRGDKNVIPGIIRLASSAMVPQTPHMIISGCLPERTEEITKEFAKQVGYPGVGVFKAGAAIAINAGPKIVGIIVKGKRRS</sequence>
<dbReference type="STRING" id="537013.CLOSTMETH_00982"/>
<dbReference type="EMBL" id="ACEC01000035">
    <property type="protein sequence ID" value="EEG31433.1"/>
    <property type="molecule type" value="Genomic_DNA"/>
</dbReference>
<dbReference type="eggNOG" id="COG1307">
    <property type="taxonomic scope" value="Bacteria"/>
</dbReference>
<reference evidence="2 3" key="1">
    <citation type="submission" date="2009-01" db="EMBL/GenBank/DDBJ databases">
        <authorList>
            <person name="Fulton L."/>
            <person name="Clifton S."/>
            <person name="Fulton B."/>
            <person name="Xu J."/>
            <person name="Minx P."/>
            <person name="Pepin K.H."/>
            <person name="Johnson M."/>
            <person name="Bhonagiri V."/>
            <person name="Nash W.E."/>
            <person name="Mardis E.R."/>
            <person name="Wilson R.K."/>
        </authorList>
    </citation>
    <scope>NUCLEOTIDE SEQUENCE [LARGE SCALE GENOMIC DNA]</scope>
    <source>
        <strain evidence="2 3">DSM 5476</strain>
    </source>
</reference>
<dbReference type="Gene3D" id="3.30.1180.10">
    <property type="match status" value="1"/>
</dbReference>
<keyword evidence="1" id="KW-0446">Lipid-binding</keyword>
<dbReference type="NCBIfam" id="TIGR00762">
    <property type="entry name" value="DegV"/>
    <property type="match status" value="1"/>
</dbReference>
<dbReference type="AlphaFoldDB" id="C0EAW5"/>
<organism evidence="2 3">
    <name type="scientific">[Clostridium] methylpentosum DSM 5476</name>
    <dbReference type="NCBI Taxonomy" id="537013"/>
    <lineage>
        <taxon>Bacteria</taxon>
        <taxon>Bacillati</taxon>
        <taxon>Bacillota</taxon>
        <taxon>Clostridia</taxon>
        <taxon>Eubacteriales</taxon>
        <taxon>Oscillospiraceae</taxon>
        <taxon>Oscillospiraceae incertae sedis</taxon>
    </lineage>
</organism>
<dbReference type="Proteomes" id="UP000003340">
    <property type="component" value="Unassembled WGS sequence"/>
</dbReference>
<dbReference type="Pfam" id="PF02645">
    <property type="entry name" value="DegV"/>
    <property type="match status" value="1"/>
</dbReference>
<keyword evidence="3" id="KW-1185">Reference proteome</keyword>
<dbReference type="Gene3D" id="3.40.50.10170">
    <property type="match status" value="1"/>
</dbReference>
<dbReference type="InterPro" id="IPR050270">
    <property type="entry name" value="DegV_domain_contain"/>
</dbReference>
<dbReference type="HOGENOM" id="CLU_048251_4_2_9"/>